<name>A0A397Z7G6_BRACM</name>
<feature type="domain" description="TIR" evidence="3">
    <location>
        <begin position="261"/>
        <end position="428"/>
    </location>
</feature>
<evidence type="ECO:0000313" key="4">
    <source>
        <dbReference type="EMBL" id="RID61435.1"/>
    </source>
</evidence>
<dbReference type="Gene3D" id="3.80.10.10">
    <property type="entry name" value="Ribonuclease Inhibitor"/>
    <property type="match status" value="1"/>
</dbReference>
<dbReference type="InterPro" id="IPR000157">
    <property type="entry name" value="TIR_dom"/>
</dbReference>
<evidence type="ECO:0000259" key="3">
    <source>
        <dbReference type="PROSITE" id="PS50104"/>
    </source>
</evidence>
<evidence type="ECO:0000256" key="2">
    <source>
        <dbReference type="ARBA" id="ARBA00022737"/>
    </source>
</evidence>
<evidence type="ECO:0000313" key="5">
    <source>
        <dbReference type="Proteomes" id="UP000264353"/>
    </source>
</evidence>
<dbReference type="PROSITE" id="PS50104">
    <property type="entry name" value="TIR"/>
    <property type="match status" value="1"/>
</dbReference>
<dbReference type="GO" id="GO:0006952">
    <property type="term" value="P:defense response"/>
    <property type="evidence" value="ECO:0007669"/>
    <property type="project" value="InterPro"/>
</dbReference>
<evidence type="ECO:0000256" key="1">
    <source>
        <dbReference type="ARBA" id="ARBA00022614"/>
    </source>
</evidence>
<sequence>MGREIVRQPYIQAPGEREFLMDSKEICDVLCYGTGTKSVLGIFLKLSEINNTLYISEEAFSRMTNLRFLRIYGVSWEDKEIILQLGRDEDHMWHQLRLLEWWGCSMRRMPSNFRAGHLVELIMPDSNLKKLWDDDALLNNLKKMDLRRSKKLKILPDLSTATNLEELWLEDCWKLWNETKIKEVPCGIEEYTSGLNFISMAGCTKLKYISPNISKLKHLEVMFLSDSDCLARTTWNDPSSAVATTTDNNQTLLDAFASRNWKTDVFVNVLGSDVQETSLNHLYEELDRKGINTFKEDEITTGQEEDHLTTRLVDGIRESRIATIFLSNNYASSGRCLDELMEIIKCGEQFGQIVVPVFYGVDLVRIRNQILDLGKTFKERYTVDNQQKWLQAFTELNQHQGYHIHTQDDWDSEAEMIEKLAVDISLVLSTMPMILDEETMKTLNLHYNDLKWKEKVLFNHFACFLNNETYENVMQLLEDSDLDFGGSLEILCEKCLLQISEERVISMHPVLQKLGRERVLRPFTCQPAYRQFLMDINSESCDLLIDQNILFQDFSVFGMSFGVSEMEERLRIDERFRGLERMKFIRMYKDSLHDIFPRKKATPVFQWSLHCMCRSVGVVCRSLEELHTQGS</sequence>
<dbReference type="EMBL" id="CM010632">
    <property type="protein sequence ID" value="RID61435.1"/>
    <property type="molecule type" value="Genomic_DNA"/>
</dbReference>
<keyword evidence="1" id="KW-0433">Leucine-rich repeat</keyword>
<organism evidence="4 5">
    <name type="scientific">Brassica campestris</name>
    <name type="common">Field mustard</name>
    <dbReference type="NCBI Taxonomy" id="3711"/>
    <lineage>
        <taxon>Eukaryota</taxon>
        <taxon>Viridiplantae</taxon>
        <taxon>Streptophyta</taxon>
        <taxon>Embryophyta</taxon>
        <taxon>Tracheophyta</taxon>
        <taxon>Spermatophyta</taxon>
        <taxon>Magnoliopsida</taxon>
        <taxon>eudicotyledons</taxon>
        <taxon>Gunneridae</taxon>
        <taxon>Pentapetalae</taxon>
        <taxon>rosids</taxon>
        <taxon>malvids</taxon>
        <taxon>Brassicales</taxon>
        <taxon>Brassicaceae</taxon>
        <taxon>Brassiceae</taxon>
        <taxon>Brassica</taxon>
    </lineage>
</organism>
<dbReference type="InterPro" id="IPR044974">
    <property type="entry name" value="Disease_R_plants"/>
</dbReference>
<proteinExistence type="predicted"/>
<dbReference type="SMART" id="SM00255">
    <property type="entry name" value="TIR"/>
    <property type="match status" value="1"/>
</dbReference>
<gene>
    <name evidence="4" type="ORF">BRARA_E00585</name>
</gene>
<dbReference type="Pfam" id="PF23282">
    <property type="entry name" value="WHD_ROQ1"/>
    <property type="match status" value="1"/>
</dbReference>
<dbReference type="Proteomes" id="UP000264353">
    <property type="component" value="Chromosome A5"/>
</dbReference>
<dbReference type="AlphaFoldDB" id="A0A397Z7G6"/>
<keyword evidence="2" id="KW-0677">Repeat</keyword>
<dbReference type="SUPFAM" id="SSF52058">
    <property type="entry name" value="L domain-like"/>
    <property type="match status" value="1"/>
</dbReference>
<protein>
    <recommendedName>
        <fullName evidence="3">TIR domain-containing protein</fullName>
    </recommendedName>
</protein>
<dbReference type="InterPro" id="IPR011713">
    <property type="entry name" value="Leu-rich_rpt_3"/>
</dbReference>
<dbReference type="Pfam" id="PF01582">
    <property type="entry name" value="TIR"/>
    <property type="match status" value="1"/>
</dbReference>
<dbReference type="SUPFAM" id="SSF52200">
    <property type="entry name" value="Toll/Interleukin receptor TIR domain"/>
    <property type="match status" value="1"/>
</dbReference>
<dbReference type="InterPro" id="IPR035897">
    <property type="entry name" value="Toll_tir_struct_dom_sf"/>
</dbReference>
<dbReference type="GO" id="GO:0007165">
    <property type="term" value="P:signal transduction"/>
    <property type="evidence" value="ECO:0007669"/>
    <property type="project" value="InterPro"/>
</dbReference>
<reference evidence="4 5" key="1">
    <citation type="submission" date="2018-06" db="EMBL/GenBank/DDBJ databases">
        <title>WGS assembly of Brassica rapa FPsc.</title>
        <authorList>
            <person name="Bowman J."/>
            <person name="Kohchi T."/>
            <person name="Yamato K."/>
            <person name="Jenkins J."/>
            <person name="Shu S."/>
            <person name="Ishizaki K."/>
            <person name="Yamaoka S."/>
            <person name="Nishihama R."/>
            <person name="Nakamura Y."/>
            <person name="Berger F."/>
            <person name="Adam C."/>
            <person name="Aki S."/>
            <person name="Althoff F."/>
            <person name="Araki T."/>
            <person name="Arteaga-Vazquez M."/>
            <person name="Balasubrmanian S."/>
            <person name="Bauer D."/>
            <person name="Boehm C."/>
            <person name="Briginshaw L."/>
            <person name="Caballero-Perez J."/>
            <person name="Catarino B."/>
            <person name="Chen F."/>
            <person name="Chiyoda S."/>
            <person name="Chovatia M."/>
            <person name="Davies K."/>
            <person name="Delmans M."/>
            <person name="Demura T."/>
            <person name="Dierschke T."/>
            <person name="Dolan L."/>
            <person name="Dorantes-Acosta A."/>
            <person name="Eklund D."/>
            <person name="Florent S."/>
            <person name="Flores-Sandoval E."/>
            <person name="Fujiyama A."/>
            <person name="Fukuzawa H."/>
            <person name="Galik B."/>
            <person name="Grimanelli D."/>
            <person name="Grimwood J."/>
            <person name="Grossniklaus U."/>
            <person name="Hamada T."/>
            <person name="Haseloff J."/>
            <person name="Hetherington A."/>
            <person name="Higo A."/>
            <person name="Hirakawa Y."/>
            <person name="Hundley H."/>
            <person name="Ikeda Y."/>
            <person name="Inoue K."/>
            <person name="Inoue S."/>
            <person name="Ishida S."/>
            <person name="Jia Q."/>
            <person name="Kakita M."/>
            <person name="Kanazawa T."/>
            <person name="Kawai Y."/>
            <person name="Kawashima T."/>
            <person name="Kennedy M."/>
            <person name="Kinose K."/>
            <person name="Kinoshita T."/>
            <person name="Kohara Y."/>
            <person name="Koide E."/>
            <person name="Komatsu K."/>
            <person name="Kopischke S."/>
            <person name="Kubo M."/>
            <person name="Kyozuka J."/>
            <person name="Lagercrantz U."/>
            <person name="Lin S."/>
            <person name="Lindquist E."/>
            <person name="Lipzen A."/>
            <person name="Lu C."/>
            <person name="Luna E."/>
            <person name="Martienssen R."/>
            <person name="Minamino N."/>
            <person name="Mizutani M."/>
            <person name="Mizutani M."/>
            <person name="Mochizuki N."/>
            <person name="Monte I."/>
            <person name="Mosher R."/>
            <person name="Nagasaki H."/>
            <person name="Nakagami H."/>
            <person name="Naramoto S."/>
            <person name="Nishitani K."/>
            <person name="Ohtani M."/>
            <person name="Okamoto T."/>
            <person name="Okumura M."/>
            <person name="Phillips J."/>
            <person name="Pollak B."/>
            <person name="Reinders A."/>
            <person name="Roevekamp M."/>
            <person name="Sano R."/>
            <person name="Sawa S."/>
            <person name="Schmid M."/>
            <person name="Shirakawa M."/>
            <person name="Solano R."/>
            <person name="Spunde A."/>
            <person name="Suetsugu N."/>
            <person name="Sugano S."/>
            <person name="Sugiyama A."/>
            <person name="Sun R."/>
            <person name="Suzuki Y."/>
            <person name="Takenaka M."/>
            <person name="Takezawa D."/>
            <person name="Tomogane H."/>
            <person name="Tsuzuki M."/>
            <person name="Ueda T."/>
            <person name="Umeda M."/>
            <person name="Ward J."/>
            <person name="Watanabe Y."/>
            <person name="Yazaki K."/>
            <person name="Yokoyama R."/>
            <person name="Yoshitake Y."/>
            <person name="Yotsui I."/>
            <person name="Zachgo S."/>
            <person name="Schmutz J."/>
        </authorList>
    </citation>
    <scope>NUCLEOTIDE SEQUENCE [LARGE SCALE GENOMIC DNA]</scope>
    <source>
        <strain evidence="5">cv. B-3</strain>
    </source>
</reference>
<dbReference type="PANTHER" id="PTHR11017:SF402">
    <property type="entry name" value="TIR DOMAIN-CONTAINING PROTEIN"/>
    <property type="match status" value="1"/>
</dbReference>
<accession>A0A397Z7G6</accession>
<dbReference type="PANTHER" id="PTHR11017">
    <property type="entry name" value="LEUCINE-RICH REPEAT-CONTAINING PROTEIN"/>
    <property type="match status" value="1"/>
</dbReference>
<dbReference type="InterPro" id="IPR058192">
    <property type="entry name" value="WHD_ROQ1-like"/>
</dbReference>
<dbReference type="Pfam" id="PF07725">
    <property type="entry name" value="LRR_3"/>
    <property type="match status" value="1"/>
</dbReference>
<dbReference type="Gene3D" id="3.40.50.10140">
    <property type="entry name" value="Toll/interleukin-1 receptor homology (TIR) domain"/>
    <property type="match status" value="1"/>
</dbReference>
<dbReference type="InterPro" id="IPR032675">
    <property type="entry name" value="LRR_dom_sf"/>
</dbReference>